<accession>A0A8H9TTU2</accession>
<dbReference type="AlphaFoldDB" id="A0A8H9TTU2"/>
<comment type="caution">
    <text evidence="1">The sequence shown here is derived from an EMBL/GenBank/DDBJ whole genome shotgun (WGS) entry which is preliminary data.</text>
</comment>
<dbReference type="Pfam" id="PF06147">
    <property type="entry name" value="DUF968"/>
    <property type="match status" value="1"/>
</dbReference>
<name>A0A8H9TTU2_9ENTR</name>
<gene>
    <name evidence="1" type="ORF">I8Y00_000330</name>
</gene>
<evidence type="ECO:0000313" key="1">
    <source>
        <dbReference type="EMBL" id="HAT1584034.1"/>
    </source>
</evidence>
<protein>
    <submittedName>
        <fullName evidence="1">DUF968 domain-containing protein</fullName>
    </submittedName>
</protein>
<dbReference type="CDD" id="cd00085">
    <property type="entry name" value="HNHc"/>
    <property type="match status" value="1"/>
</dbReference>
<dbReference type="InterPro" id="IPR010373">
    <property type="entry name" value="DUF968"/>
</dbReference>
<reference evidence="1" key="1">
    <citation type="journal article" date="2018" name="Genome Biol.">
        <title>SKESA: strategic k-mer extension for scrupulous assemblies.</title>
        <authorList>
            <person name="Souvorov A."/>
            <person name="Agarwala R."/>
            <person name="Lipman D.J."/>
        </authorList>
    </citation>
    <scope>NUCLEOTIDE SEQUENCE</scope>
    <source>
        <strain evidence="1">YDC697-2</strain>
    </source>
</reference>
<dbReference type="Proteomes" id="UP000864563">
    <property type="component" value="Unassembled WGS sequence"/>
</dbReference>
<proteinExistence type="predicted"/>
<organism evidence="1">
    <name type="scientific">Citrobacter farmeri</name>
    <dbReference type="NCBI Taxonomy" id="67824"/>
    <lineage>
        <taxon>Bacteria</taxon>
        <taxon>Pseudomonadati</taxon>
        <taxon>Pseudomonadota</taxon>
        <taxon>Gammaproteobacteria</taxon>
        <taxon>Enterobacterales</taxon>
        <taxon>Enterobacteriaceae</taxon>
        <taxon>Citrobacter</taxon>
    </lineage>
</organism>
<reference evidence="1" key="2">
    <citation type="submission" date="2020-11" db="EMBL/GenBank/DDBJ databases">
        <authorList>
            <consortium name="NCBI Pathogen Detection Project"/>
        </authorList>
    </citation>
    <scope>NUCLEOTIDE SEQUENCE</scope>
    <source>
        <strain evidence="1">YDC697-2</strain>
    </source>
</reference>
<sequence>MRALLTPEIAPRMGVVLFRPGADLMPLFMRGRVLLEPEPESMASYATGIVPAAVQPLADDPVMSEIFEDHRVIQRAGGLSSLDTWLNEKFECQWPHSTWHDKNFTIMRHKPGSIRLCWHCDHTLAGQYTEQLAGIASKNLVSWIMSVIRTDLGFPESHVLTLPELCWWMVRNDLGDVIPESVAHKALRLPVEEPKSIMRESDIVPSLPATSIVQEKAKKVLTLRIDPESPESFMLRPKRRRWENEKYTRWVKAQPCACCGKQADDPHHLIGHGQGGMGTKAHDLWVLPLCREHHDELHADTVAFEEKYGSQLELIFRFIDRALAIGVLA</sequence>
<dbReference type="RefSeq" id="WP_174349358.1">
    <property type="nucleotide sequence ID" value="NZ_JAAMQE010000001.1"/>
</dbReference>
<dbReference type="InterPro" id="IPR003615">
    <property type="entry name" value="HNH_nuc"/>
</dbReference>
<dbReference type="EMBL" id="DACSDU010000001">
    <property type="protein sequence ID" value="HAT1584034.1"/>
    <property type="molecule type" value="Genomic_DNA"/>
</dbReference>
<dbReference type="Gene3D" id="3.30.40.190">
    <property type="match status" value="1"/>
</dbReference>